<sequence length="298" mass="32832">MNVTREKRALALPGILGLILVLGLLGWGGLQFRDFVLEVIGSRANEQAELPTLLYGLGAIVLSFILMGGFLVVQPNEARVLTFLGKYTGSITRDGWYWVNPFAKKQKLSLKVNNFNSERLKVNDATGNPIEIAAVIVWRVTDSARATFDVEDYQEFVAIQSETAIRALASRYPYDTHDGTESLRGNPDEVGDELRKELHKRLEIAGLDVLEARISHLAYAPEIAQAMLRRQQAQAVIAARQKIVEGAVGMVKQALEQLKSEGVVDLDEERKAAMVNNLLVALVSESEASPIINTGSLY</sequence>
<gene>
    <name evidence="3" type="ORF">Mterra_02129</name>
</gene>
<dbReference type="PANTHER" id="PTHR43446">
    <property type="entry name" value="MEMBRANE PROTEIN-RELATED"/>
    <property type="match status" value="1"/>
</dbReference>
<dbReference type="Pfam" id="PF01145">
    <property type="entry name" value="Band_7"/>
    <property type="match status" value="1"/>
</dbReference>
<dbReference type="InterPro" id="IPR036013">
    <property type="entry name" value="Band_7/SPFH_dom_sf"/>
</dbReference>
<evidence type="ECO:0000259" key="2">
    <source>
        <dbReference type="SMART" id="SM00244"/>
    </source>
</evidence>
<keyword evidence="1" id="KW-1133">Transmembrane helix</keyword>
<dbReference type="CDD" id="cd03402">
    <property type="entry name" value="SPFH_like_u2"/>
    <property type="match status" value="1"/>
</dbReference>
<evidence type="ECO:0000256" key="1">
    <source>
        <dbReference type="SAM" id="Phobius"/>
    </source>
</evidence>
<feature type="transmembrane region" description="Helical" evidence="1">
    <location>
        <begin position="52"/>
        <end position="73"/>
    </location>
</feature>
<dbReference type="EMBL" id="QXDL01000082">
    <property type="protein sequence ID" value="RIH83916.1"/>
    <property type="molecule type" value="Genomic_DNA"/>
</dbReference>
<dbReference type="Gene3D" id="3.30.479.30">
    <property type="entry name" value="Band 7 domain"/>
    <property type="match status" value="1"/>
</dbReference>
<evidence type="ECO:0000313" key="4">
    <source>
        <dbReference type="Proteomes" id="UP000265715"/>
    </source>
</evidence>
<accession>A0A399EJT0</accession>
<dbReference type="AlphaFoldDB" id="A0A399EJT0"/>
<keyword evidence="4" id="KW-1185">Reference proteome</keyword>
<proteinExistence type="predicted"/>
<dbReference type="RefSeq" id="WP_119315195.1">
    <property type="nucleotide sequence ID" value="NZ_QXDL01000082.1"/>
</dbReference>
<protein>
    <submittedName>
        <fullName evidence="3">SPFH domain / Band 7 family protein</fullName>
    </submittedName>
</protein>
<evidence type="ECO:0000313" key="3">
    <source>
        <dbReference type="EMBL" id="RIH83916.1"/>
    </source>
</evidence>
<dbReference type="SUPFAM" id="SSF117892">
    <property type="entry name" value="Band 7/SPFH domain"/>
    <property type="match status" value="1"/>
</dbReference>
<dbReference type="PANTHER" id="PTHR43446:SF1">
    <property type="entry name" value="BAND 7 DOMAIN-CONTAINING PROTEIN"/>
    <property type="match status" value="1"/>
</dbReference>
<keyword evidence="1" id="KW-0812">Transmembrane</keyword>
<comment type="caution">
    <text evidence="3">The sequence shown here is derived from an EMBL/GenBank/DDBJ whole genome shotgun (WGS) entry which is preliminary data.</text>
</comment>
<dbReference type="Proteomes" id="UP000265715">
    <property type="component" value="Unassembled WGS sequence"/>
</dbReference>
<feature type="domain" description="Band 7" evidence="2">
    <location>
        <begin position="68"/>
        <end position="231"/>
    </location>
</feature>
<dbReference type="OrthoDB" id="9813479at2"/>
<keyword evidence="1" id="KW-0472">Membrane</keyword>
<name>A0A399EJT0_9DEIN</name>
<feature type="transmembrane region" description="Helical" evidence="1">
    <location>
        <begin position="12"/>
        <end position="32"/>
    </location>
</feature>
<dbReference type="SMART" id="SM00244">
    <property type="entry name" value="PHB"/>
    <property type="match status" value="1"/>
</dbReference>
<organism evidence="3 4">
    <name type="scientific">Calidithermus terrae</name>
    <dbReference type="NCBI Taxonomy" id="1408545"/>
    <lineage>
        <taxon>Bacteria</taxon>
        <taxon>Thermotogati</taxon>
        <taxon>Deinococcota</taxon>
        <taxon>Deinococci</taxon>
        <taxon>Thermales</taxon>
        <taxon>Thermaceae</taxon>
        <taxon>Calidithermus</taxon>
    </lineage>
</organism>
<dbReference type="InterPro" id="IPR001107">
    <property type="entry name" value="Band_7"/>
</dbReference>
<reference evidence="3 4" key="1">
    <citation type="submission" date="2018-08" db="EMBL/GenBank/DDBJ databases">
        <title>Meiothermus terrae DSM 26712 genome sequencing project.</title>
        <authorList>
            <person name="Da Costa M.S."/>
            <person name="Albuquerque L."/>
            <person name="Raposo P."/>
            <person name="Froufe H.J.C."/>
            <person name="Barroso C.S."/>
            <person name="Egas C."/>
        </authorList>
    </citation>
    <scope>NUCLEOTIDE SEQUENCE [LARGE SCALE GENOMIC DNA]</scope>
    <source>
        <strain evidence="3 4">DSM 26712</strain>
    </source>
</reference>